<evidence type="ECO:0000259" key="3">
    <source>
        <dbReference type="PROSITE" id="PS50862"/>
    </source>
</evidence>
<dbReference type="BioCyc" id="PSP1104324:GJSN-316-MONOMER"/>
<feature type="domain" description="Aminoacyl-transfer RNA synthetases class-II family profile" evidence="3">
    <location>
        <begin position="1353"/>
        <end position="1746"/>
    </location>
</feature>
<feature type="transmembrane region" description="Helical" evidence="2">
    <location>
        <begin position="6"/>
        <end position="22"/>
    </location>
</feature>
<evidence type="ECO:0000256" key="1">
    <source>
        <dbReference type="SAM" id="Coils"/>
    </source>
</evidence>
<accession>G7VFX6</accession>
<evidence type="ECO:0000313" key="4">
    <source>
        <dbReference type="EMBL" id="AET31783.1"/>
    </source>
</evidence>
<dbReference type="RefSeq" id="WP_014287611.1">
    <property type="nucleotide sequence ID" value="NC_016645.1"/>
</dbReference>
<feature type="transmembrane region" description="Helical" evidence="2">
    <location>
        <begin position="147"/>
        <end position="166"/>
    </location>
</feature>
<feature type="coiled-coil region" evidence="1">
    <location>
        <begin position="1563"/>
        <end position="1660"/>
    </location>
</feature>
<keyword evidence="2" id="KW-0472">Membrane</keyword>
<dbReference type="STRING" id="1104324.P186_0328"/>
<keyword evidence="1" id="KW-0175">Coiled coil</keyword>
<feature type="transmembrane region" description="Helical" evidence="2">
    <location>
        <begin position="172"/>
        <end position="187"/>
    </location>
</feature>
<reference evidence="4 5" key="1">
    <citation type="journal article" date="2012" name="J. Bacteriol.">
        <title>Complete genome sequence of strain 1860, a crenarchaeon of the genus pyrobaculum able to grow with various electron acceptors.</title>
        <authorList>
            <person name="Mardanov A.V."/>
            <person name="Gumerov V.M."/>
            <person name="Slobodkina G.B."/>
            <person name="Beletsky A.V."/>
            <person name="Bonch-Osmolovskaya E.A."/>
            <person name="Ravin N.V."/>
            <person name="Skryabin K.G."/>
        </authorList>
    </citation>
    <scope>NUCLEOTIDE SEQUENCE [LARGE SCALE GENOMIC DNA]</scope>
    <source>
        <strain evidence="4 5">1860</strain>
    </source>
</reference>
<evidence type="ECO:0000256" key="2">
    <source>
        <dbReference type="SAM" id="Phobius"/>
    </source>
</evidence>
<protein>
    <recommendedName>
        <fullName evidence="3">Aminoacyl-transfer RNA synthetases class-II family profile domain-containing protein</fullName>
    </recommendedName>
</protein>
<dbReference type="EMBL" id="CP003098">
    <property type="protein sequence ID" value="AET31783.1"/>
    <property type="molecule type" value="Genomic_DNA"/>
</dbReference>
<feature type="transmembrane region" description="Helical" evidence="2">
    <location>
        <begin position="194"/>
        <end position="213"/>
    </location>
</feature>
<keyword evidence="2" id="KW-1133">Transmembrane helix</keyword>
<dbReference type="OrthoDB" id="30402at2157"/>
<dbReference type="eggNOG" id="arCOG02167">
    <property type="taxonomic scope" value="Archaea"/>
</dbReference>
<dbReference type="PROSITE" id="PS50862">
    <property type="entry name" value="AA_TRNA_LIGASE_II"/>
    <property type="match status" value="1"/>
</dbReference>
<gene>
    <name evidence="4" type="ORF">P186_0328</name>
</gene>
<feature type="coiled-coil region" evidence="1">
    <location>
        <begin position="1859"/>
        <end position="1900"/>
    </location>
</feature>
<sequence length="1966" mass="222017">MSDWVAALHLAAALSALYLLLWRGDEEWYFPIFAVVTVVWAVPLVTGFVLQFSAPYVPNPLYIYGFYEAPGGWAERIRATAEAARLAAEAAASALEGAAVASSVLQTLMFLGAVAAAPLTGGGSLAAAVFALAAWRYMDPVFQLANAAYQAAVGVYMVFHLLEILASWAEKWFGLLMAAGLFLLLFPRVRTWGAFLTALALALYTAAAVGAYLSPLGLAVAQWAEETAEWAKSAPSSTGSLSYLATRGEGVALLRYHNYFSRRWLVEELNKTWTSLNLSRGVPRFDLLSGVKILAVNGSDWAAAGPGAPAVLYVGRKNFTGLGAGSPYAVYVWLDYPASITNASLCLNYPETPLPNGTMPSGESGERWLRRARAEECRLLSALYPLYVVDTSKPSHWRLLHAGVNATVTYGGELERGERRGAVGVWGWVVKPDVEACGVGNAAGDCRALDVAERPGQLKYDVGWDRLEWRRPVLNTAWSNFSILLPNAPRPVKDGSIDFYKWRRTCEWCCRYVNGTCVERCSSTREEWQEPRYRKKLETRQLQIATIHLGKPWEPLEVRNGAEIPKVDAAMPYTYRDWEVWHEVKYGDWEGDGEPPPAAYCYVHDNRTYMRIRFWDVQRAARYVYGFVWMRGVAVEVDDRRSALPDEYGDAPVADGDGVAVVNLLRGAEYDQECHVAYYGADEPNWRHVPMAAGNMSKTSRDYFLSVLAGGNYSRRYVEALSRLIPPNTSSPVAEAAGGELGYFASIAPRLFFPMPDLEPRSYKAGQFKILCARFAWDNNGEGGKAAWGRLLLHPGEEVWLFGYSLGDSRATRESISALAERWRWMLAHPPPPPPASLAPRWPIPWNNWTSLPYKPADAPPMPPPDPRWGVSMWDVGLVLNPIELFGTLLGRLWWSIYVALLTPVFVFEALAAVFGFPSASRYLLYIVINVIQDLTYWLGIRLFLKARLAYRLGRAAGSPVKRASARLVRRLAHRGWAKYRERPGERAVRRRFEAYIEERIHERIGKVVEKAFTRAERAVERGVAVAAEAGRWAYELYKRAQPYTEMDALQWLRQLWPQFDARFEQWMREVAQRRPAAYSLFLSQIDDKPRWIALINPAYLHRLLAEGRISQEQYQQLMELRRYVAAARAAQWAKYVRERVDEVAALRAAVELHERAVRQSTGAFYALLYDLAVLEASDLKTAVERVEARLRAVYQPVARMHPRAFDRLHQVFLGAGAPREISGPRELAQWLVENRERVLEAGGRLLEAWRDVWIAHWSSAKTPYSAHRYAEAEALRRMHLELPTLYVVGLARGLVLGARSLEEGKRVLETKTARVKSVEVVAVRPGEAVGPSFFGEGAAELGRVKAGEVELVRVERVRELHEAEGRALRLLEKAVRAVEEAQRAGGGGGAVEKALERLEEVRREVLEESWRWFREFGERYLWVKYVGERIYAVERPGAAEMRRAFDEALRVFVERGREEAIRILHERAGELRVFYQQRGGVDEVKTVERLEREYAKLLEKLPTDVAKKMASVDVVKPGERAAALRELLEKTADVETAKRALELYARGEGHLAEAAWAARRVLVEVENTLAELERVAREHAALRRQAEEELARFEQHKMSLRRALEEYLKWRREVAEAEAEYKRLKAEFDRISEEVEKWRRELSRRVEELERLAERAVEAGGFAEAERLRQEAEYLKATASLNPERLVHAERALREAEARLARAEGEARRAEAYLKAVGAEAALSAARLRELVRQMQVLEKAEEAPMALYYIRDLQGAGVEELGRLLYRAVYAEESGGYLPDPLLYLVAVALRERWEAARASGDVGKIKAEAEALWELVRERRGEFLSVLREVYRGRELEVKLGVVRVDEDALGALAEAFKTAERVVQLERDVERARREARAAERRAREVERLVKKAVKQLRPPDVEKTAKLAEEHASLVKTLSQTVAGVEEAMARGEWGLAARSWRLRPSTGRSAGGPRCREMSI</sequence>
<evidence type="ECO:0000313" key="5">
    <source>
        <dbReference type="Proteomes" id="UP000005867"/>
    </source>
</evidence>
<keyword evidence="5" id="KW-1185">Reference proteome</keyword>
<dbReference type="GeneID" id="11594592"/>
<dbReference type="KEGG" id="pyr:P186_0328"/>
<feature type="transmembrane region" description="Helical" evidence="2">
    <location>
        <begin position="29"/>
        <end position="52"/>
    </location>
</feature>
<name>G7VFX6_9CREN</name>
<dbReference type="Proteomes" id="UP000005867">
    <property type="component" value="Chromosome"/>
</dbReference>
<keyword evidence="2" id="KW-0812">Transmembrane</keyword>
<proteinExistence type="predicted"/>
<dbReference type="InterPro" id="IPR027267">
    <property type="entry name" value="AH/BAR_dom_sf"/>
</dbReference>
<feature type="transmembrane region" description="Helical" evidence="2">
    <location>
        <begin position="897"/>
        <end position="917"/>
    </location>
</feature>
<feature type="coiled-coil region" evidence="1">
    <location>
        <begin position="1687"/>
        <end position="1714"/>
    </location>
</feature>
<feature type="transmembrane region" description="Helical" evidence="2">
    <location>
        <begin position="923"/>
        <end position="945"/>
    </location>
</feature>
<feature type="transmembrane region" description="Helical" evidence="2">
    <location>
        <begin position="108"/>
        <end position="135"/>
    </location>
</feature>
<dbReference type="HOGENOM" id="CLU_234501_0_0_2"/>
<dbReference type="SUPFAM" id="SSF103657">
    <property type="entry name" value="BAR/IMD domain-like"/>
    <property type="match status" value="1"/>
</dbReference>
<dbReference type="eggNOG" id="arCOG00368">
    <property type="taxonomic scope" value="Archaea"/>
</dbReference>
<organism evidence="4 5">
    <name type="scientific">Pyrobaculum ferrireducens</name>
    <dbReference type="NCBI Taxonomy" id="1104324"/>
    <lineage>
        <taxon>Archaea</taxon>
        <taxon>Thermoproteota</taxon>
        <taxon>Thermoprotei</taxon>
        <taxon>Thermoproteales</taxon>
        <taxon>Thermoproteaceae</taxon>
        <taxon>Pyrobaculum</taxon>
    </lineage>
</organism>
<dbReference type="InterPro" id="IPR006195">
    <property type="entry name" value="aa-tRNA-synth_II"/>
</dbReference>